<sequence length="83" mass="9093">MEKVGDLSNFDKGQIAVARLGTSILCVAHSSPRPKFSNVDIINSYKWGGPDDVSQLTVKRKLLRVDCCMDLSVLSSDDGPRQI</sequence>
<proteinExistence type="predicted"/>
<evidence type="ECO:0000313" key="1">
    <source>
        <dbReference type="EMBL" id="GFY00567.1"/>
    </source>
</evidence>
<organism evidence="1 2">
    <name type="scientific">Trichonephila clavipes</name>
    <name type="common">Golden silk orbweaver</name>
    <name type="synonym">Nephila clavipes</name>
    <dbReference type="NCBI Taxonomy" id="2585209"/>
    <lineage>
        <taxon>Eukaryota</taxon>
        <taxon>Metazoa</taxon>
        <taxon>Ecdysozoa</taxon>
        <taxon>Arthropoda</taxon>
        <taxon>Chelicerata</taxon>
        <taxon>Arachnida</taxon>
        <taxon>Araneae</taxon>
        <taxon>Araneomorphae</taxon>
        <taxon>Entelegynae</taxon>
        <taxon>Araneoidea</taxon>
        <taxon>Nephilidae</taxon>
        <taxon>Trichonephila</taxon>
    </lineage>
</organism>
<protein>
    <submittedName>
        <fullName evidence="1">Uncharacterized protein</fullName>
    </submittedName>
</protein>
<name>A0A8X6S079_TRICX</name>
<dbReference type="Proteomes" id="UP000887159">
    <property type="component" value="Unassembled WGS sequence"/>
</dbReference>
<reference evidence="1" key="1">
    <citation type="submission" date="2020-08" db="EMBL/GenBank/DDBJ databases">
        <title>Multicomponent nature underlies the extraordinary mechanical properties of spider dragline silk.</title>
        <authorList>
            <person name="Kono N."/>
            <person name="Nakamura H."/>
            <person name="Mori M."/>
            <person name="Yoshida Y."/>
            <person name="Ohtoshi R."/>
            <person name="Malay A.D."/>
            <person name="Moran D.A.P."/>
            <person name="Tomita M."/>
            <person name="Numata K."/>
            <person name="Arakawa K."/>
        </authorList>
    </citation>
    <scope>NUCLEOTIDE SEQUENCE</scope>
</reference>
<keyword evidence="2" id="KW-1185">Reference proteome</keyword>
<evidence type="ECO:0000313" key="2">
    <source>
        <dbReference type="Proteomes" id="UP000887159"/>
    </source>
</evidence>
<dbReference type="AlphaFoldDB" id="A0A8X6S079"/>
<gene>
    <name evidence="1" type="ORF">TNCV_2139641</name>
</gene>
<dbReference type="EMBL" id="BMAU01021221">
    <property type="protein sequence ID" value="GFY00567.1"/>
    <property type="molecule type" value="Genomic_DNA"/>
</dbReference>
<comment type="caution">
    <text evidence="1">The sequence shown here is derived from an EMBL/GenBank/DDBJ whole genome shotgun (WGS) entry which is preliminary data.</text>
</comment>
<accession>A0A8X6S079</accession>